<dbReference type="EMBL" id="BAAANO010000008">
    <property type="protein sequence ID" value="GAA2002212.1"/>
    <property type="molecule type" value="Genomic_DNA"/>
</dbReference>
<evidence type="ECO:0000313" key="3">
    <source>
        <dbReference type="Proteomes" id="UP001500755"/>
    </source>
</evidence>
<feature type="transmembrane region" description="Helical" evidence="1">
    <location>
        <begin position="138"/>
        <end position="155"/>
    </location>
</feature>
<keyword evidence="1" id="KW-1133">Transmembrane helix</keyword>
<proteinExistence type="predicted"/>
<dbReference type="Proteomes" id="UP001500755">
    <property type="component" value="Unassembled WGS sequence"/>
</dbReference>
<accession>A0ABP5EQJ4</accession>
<protein>
    <recommendedName>
        <fullName evidence="4">DUF998 domain-containing protein</fullName>
    </recommendedName>
</protein>
<keyword evidence="1" id="KW-0812">Transmembrane</keyword>
<name>A0ABP5EQJ4_9MICO</name>
<dbReference type="RefSeq" id="WP_344307271.1">
    <property type="nucleotide sequence ID" value="NZ_BAAANO010000008.1"/>
</dbReference>
<evidence type="ECO:0000256" key="1">
    <source>
        <dbReference type="SAM" id="Phobius"/>
    </source>
</evidence>
<keyword evidence="1" id="KW-0472">Membrane</keyword>
<evidence type="ECO:0008006" key="4">
    <source>
        <dbReference type="Google" id="ProtNLM"/>
    </source>
</evidence>
<feature type="transmembrane region" description="Helical" evidence="1">
    <location>
        <begin position="12"/>
        <end position="34"/>
    </location>
</feature>
<evidence type="ECO:0000313" key="2">
    <source>
        <dbReference type="EMBL" id="GAA2002212.1"/>
    </source>
</evidence>
<gene>
    <name evidence="2" type="ORF">GCM10009755_08490</name>
</gene>
<feature type="transmembrane region" description="Helical" evidence="1">
    <location>
        <begin position="62"/>
        <end position="83"/>
    </location>
</feature>
<feature type="transmembrane region" description="Helical" evidence="1">
    <location>
        <begin position="90"/>
        <end position="110"/>
    </location>
</feature>
<feature type="transmembrane region" description="Helical" evidence="1">
    <location>
        <begin position="210"/>
        <end position="228"/>
    </location>
</feature>
<feature type="transmembrane region" description="Helical" evidence="1">
    <location>
        <begin position="167"/>
        <end position="190"/>
    </location>
</feature>
<organism evidence="2 3">
    <name type="scientific">Brevibacterium samyangense</name>
    <dbReference type="NCBI Taxonomy" id="366888"/>
    <lineage>
        <taxon>Bacteria</taxon>
        <taxon>Bacillati</taxon>
        <taxon>Actinomycetota</taxon>
        <taxon>Actinomycetes</taxon>
        <taxon>Micrococcales</taxon>
        <taxon>Brevibacteriaceae</taxon>
        <taxon>Brevibacterium</taxon>
    </lineage>
</organism>
<sequence>MNVRFLRRRLRALPRGWFLMAWLSLLAVAVVGVVDMGNHLNGTRGWFPALASPIFDGGRDRGVGAVVGYVFLLVAAGALTWIAAARRGTATHVVLACGLLVLVADDSLGIHEYLGGRLAEALGLQSALALRGQDFGELLVWALLGIPLAVGYLLALPHTTRASRREALVVCGVVAVMAVVTAGLDMLGPAGGYFGWPERLRSLVSLAETVGKLATMALIMLTALAFAARAARRAGGPVEE</sequence>
<reference evidence="3" key="1">
    <citation type="journal article" date="2019" name="Int. J. Syst. Evol. Microbiol.">
        <title>The Global Catalogue of Microorganisms (GCM) 10K type strain sequencing project: providing services to taxonomists for standard genome sequencing and annotation.</title>
        <authorList>
            <consortium name="The Broad Institute Genomics Platform"/>
            <consortium name="The Broad Institute Genome Sequencing Center for Infectious Disease"/>
            <person name="Wu L."/>
            <person name="Ma J."/>
        </authorList>
    </citation>
    <scope>NUCLEOTIDE SEQUENCE [LARGE SCALE GENOMIC DNA]</scope>
    <source>
        <strain evidence="3">JCM 14546</strain>
    </source>
</reference>
<keyword evidence="3" id="KW-1185">Reference proteome</keyword>
<comment type="caution">
    <text evidence="2">The sequence shown here is derived from an EMBL/GenBank/DDBJ whole genome shotgun (WGS) entry which is preliminary data.</text>
</comment>